<dbReference type="PROSITE" id="PS50092">
    <property type="entry name" value="TSP1"/>
    <property type="match status" value="1"/>
</dbReference>
<feature type="disulfide bond" evidence="20">
    <location>
        <begin position="507"/>
        <end position="591"/>
    </location>
</feature>
<dbReference type="GO" id="GO:0002020">
    <property type="term" value="F:protease binding"/>
    <property type="evidence" value="ECO:0007669"/>
    <property type="project" value="Ensembl"/>
</dbReference>
<evidence type="ECO:0000256" key="16">
    <source>
        <dbReference type="ARBA" id="ARBA00040099"/>
    </source>
</evidence>
<dbReference type="GO" id="GO:0030198">
    <property type="term" value="P:extracellular matrix organization"/>
    <property type="evidence" value="ECO:0007669"/>
    <property type="project" value="InterPro"/>
</dbReference>
<evidence type="ECO:0000256" key="19">
    <source>
        <dbReference type="PIRSR" id="PIRSR613273-2"/>
    </source>
</evidence>
<evidence type="ECO:0000256" key="4">
    <source>
        <dbReference type="ARBA" id="ARBA00022670"/>
    </source>
</evidence>
<dbReference type="InterPro" id="IPR045371">
    <property type="entry name" value="ADAMTS_CR_3"/>
</dbReference>
<dbReference type="Pfam" id="PF01421">
    <property type="entry name" value="Reprolysin"/>
    <property type="match status" value="1"/>
</dbReference>
<comment type="catalytic activity">
    <reaction evidence="13">
        <text>Glutamyl endopeptidase. Bonds cleaved include 370-Thr-Glu-Gly-Glu-|-Ala-Arg-Gly-Ser-377 in the interglobular domain of mammalian aggrecan.</text>
        <dbReference type="EC" id="3.4.24.82"/>
    </reaction>
</comment>
<feature type="region of interest" description="Disordered" evidence="22">
    <location>
        <begin position="1"/>
        <end position="123"/>
    </location>
</feature>
<dbReference type="CDD" id="cd04273">
    <property type="entry name" value="ZnMc_ADAMTS_like"/>
    <property type="match status" value="1"/>
</dbReference>
<dbReference type="Proteomes" id="UP001652641">
    <property type="component" value="Chromosome 5"/>
</dbReference>
<feature type="binding site" evidence="19">
    <location>
        <position position="594"/>
    </location>
    <ligand>
        <name>Ca(2+)</name>
        <dbReference type="ChEBI" id="CHEBI:29108"/>
        <label>2</label>
    </ligand>
</feature>
<dbReference type="EC" id="3.4.24.82" evidence="15"/>
<feature type="binding site" evidence="19">
    <location>
        <position position="389"/>
    </location>
    <ligand>
        <name>Ca(2+)</name>
        <dbReference type="ChEBI" id="CHEBI:29108"/>
        <label>2</label>
    </ligand>
</feature>
<dbReference type="RefSeq" id="XP_025842085.2">
    <property type="nucleotide sequence ID" value="XM_025986300.2"/>
</dbReference>
<gene>
    <name evidence="25" type="primary">ADAMTS4</name>
</gene>
<evidence type="ECO:0000256" key="3">
    <source>
        <dbReference type="ARBA" id="ARBA00022530"/>
    </source>
</evidence>
<feature type="disulfide bond" evidence="20">
    <location>
        <begin position="715"/>
        <end position="727"/>
    </location>
</feature>
<sequence length="1005" mass="107880">MAYSSANRRSSRCLKALARGERLGRTHGETHRHIDTGKRGGERQRQRHSGRSQRQGRPRGRPDSVRGTGRPEGLQEARAGGDKDPGEEGVREEFGGARPPGASPQPKGQVPSISSDGPQPPVQTLPLTLAQVRAPRLWRGVFQSRGGENLVRSRPPSLPGRGASAMAPTDPRPRRGLAGCWPWGAGPRLPLPALPMARPAACLLLLLLLLSALLPSGRPAGPLPREEEIVFPERLNGSVPPGLGAPARLLCRLPAFGETLLLELEQDPGVRVEGLTVQYLGRAPELLGGAEPGTYLTGSINGDPESVASLHWDGGALLGVLQYRGTELHIQPLEGGSLNSAGGPGAHILRRKSPASGQGPMCNVKAPPGNPSPSPRRAKRFASLSRFVETLVVADDKMAAFHGAGLKRYLLTVMAAAAKAFKHPSIRNPVSLVVTRLVILGPGEEGPQVGPSAAQTLRSFCAWQRGLNTPEDSDPDHFDTAILFTRQDLCGVSTCDTLGMADVGTVCDPARSCAVVEDDGLQSAFTAAHELGHVFNMLHDNSKSCADLNGPGSTSRHVMAPVMAHVDPEEPWSPCSAHFITEFLDNGYGHCLLDKPEAPLHLPMTFPGKDYDADRQCQLTFGPDSRHCPQLPPPCAALWCSGHLNGHAMCQTKHSPWADGTPCGPAQACMGGRCLHVDQLQDFNIPQAGGWGPWGPWGDCSRSCGGGVQFSSRDCTRPVPRNGGKYCEGRRTRFRSCNTQDCPTGSALTFREEQCAAYNHRTDLFKSFPGPMDWVPRYTGVAPRDQCKLTCQARALGYYYVLEPRVVDGTPCSPDSSSVCVQGRCIHAGCDRVIGSKKKFDKCMVCGGDGSSCSKQSGSFRKFRYGYNNVVTIPAGATHILVRQQGTPGLRSLYLALKLPDGSYALNGEYTLMPSPTDVVLPGAVSLRYSGATAASETLSGHGPLAQPLTLQVLVAGNPQNARLRYSFFVPRPAPATARPTPQDWLQRKAQILEILRRRPWAGRK</sequence>
<evidence type="ECO:0000256" key="11">
    <source>
        <dbReference type="ARBA" id="ARBA00023157"/>
    </source>
</evidence>
<keyword evidence="9 25" id="KW-0482">Metalloprotease</keyword>
<dbReference type="Pfam" id="PF00090">
    <property type="entry name" value="TSP_1"/>
    <property type="match status" value="1"/>
</dbReference>
<dbReference type="KEGG" id="vvp:112910058"/>
<dbReference type="GO" id="GO:0030167">
    <property type="term" value="P:proteoglycan catabolic process"/>
    <property type="evidence" value="ECO:0007669"/>
    <property type="project" value="Ensembl"/>
</dbReference>
<dbReference type="Gene3D" id="3.40.1620.60">
    <property type="match status" value="1"/>
</dbReference>
<evidence type="ECO:0000256" key="14">
    <source>
        <dbReference type="ARBA" id="ARBA00038607"/>
    </source>
</evidence>
<evidence type="ECO:0000256" key="13">
    <source>
        <dbReference type="ARBA" id="ARBA00036804"/>
    </source>
</evidence>
<keyword evidence="5" id="KW-0165">Cleavage on pair of basic residues</keyword>
<evidence type="ECO:0000259" key="23">
    <source>
        <dbReference type="PROSITE" id="PS50215"/>
    </source>
</evidence>
<dbReference type="SMART" id="SM00209">
    <property type="entry name" value="TSP1"/>
    <property type="match status" value="1"/>
</dbReference>
<dbReference type="AlphaFoldDB" id="A0A3Q7SJN1"/>
<feature type="compositionally biased region" description="Basic residues" evidence="22">
    <location>
        <begin position="45"/>
        <end position="59"/>
    </location>
</feature>
<dbReference type="GO" id="GO:0008270">
    <property type="term" value="F:zinc ion binding"/>
    <property type="evidence" value="ECO:0007669"/>
    <property type="project" value="Ensembl"/>
</dbReference>
<feature type="binding site" evidence="19 21">
    <location>
        <position position="529"/>
    </location>
    <ligand>
        <name>Zn(2+)</name>
        <dbReference type="ChEBI" id="CHEBI:29105"/>
        <note>catalytic</note>
    </ligand>
</feature>
<keyword evidence="11 20" id="KW-1015">Disulfide bond</keyword>
<feature type="binding site" description="in inhibited form" evidence="19">
    <location>
        <position position="362"/>
    </location>
    <ligand>
        <name>Zn(2+)</name>
        <dbReference type="ChEBI" id="CHEBI:29105"/>
        <note>catalytic</note>
    </ligand>
</feature>
<keyword evidence="2" id="KW-0964">Secreted</keyword>
<dbReference type="Gene3D" id="3.40.390.10">
    <property type="entry name" value="Collagenase (Catalytic Domain)"/>
    <property type="match status" value="1"/>
</dbReference>
<protein>
    <recommendedName>
        <fullName evidence="16">A disintegrin and metalloproteinase with thrombospondin motifs 4</fullName>
        <ecNumber evidence="15">3.4.24.82</ecNumber>
    </recommendedName>
    <alternativeName>
        <fullName evidence="17">Aggrecanase-1</fullName>
    </alternativeName>
</protein>
<evidence type="ECO:0000313" key="25">
    <source>
        <dbReference type="RefSeq" id="XP_025842085.2"/>
    </source>
</evidence>
<feature type="active site" evidence="18 21">
    <location>
        <position position="530"/>
    </location>
</feature>
<dbReference type="InterPro" id="IPR000884">
    <property type="entry name" value="TSP1_rpt"/>
</dbReference>
<feature type="binding site" evidence="19 21">
    <location>
        <position position="533"/>
    </location>
    <ligand>
        <name>Zn(2+)</name>
        <dbReference type="ChEBI" id="CHEBI:29105"/>
        <note>catalytic</note>
    </ligand>
</feature>
<keyword evidence="3" id="KW-0272">Extracellular matrix</keyword>
<reference evidence="25" key="2">
    <citation type="submission" date="2025-08" db="UniProtKB">
        <authorList>
            <consortium name="RefSeq"/>
        </authorList>
    </citation>
    <scope>IDENTIFICATION</scope>
    <source>
        <tissue evidence="25">Cell line</tissue>
    </source>
</reference>
<dbReference type="Pfam" id="PF19236">
    <property type="entry name" value="ADAMTS_CR_3"/>
    <property type="match status" value="1"/>
</dbReference>
<feature type="disulfide bond" evidence="20">
    <location>
        <begin position="663"/>
        <end position="674"/>
    </location>
</feature>
<dbReference type="PRINTS" id="PR01857">
    <property type="entry name" value="ADAMTSFAMILY"/>
</dbReference>
<evidence type="ECO:0000256" key="10">
    <source>
        <dbReference type="ARBA" id="ARBA00023145"/>
    </source>
</evidence>
<feature type="binding site" evidence="19">
    <location>
        <position position="594"/>
    </location>
    <ligand>
        <name>Ca(2+)</name>
        <dbReference type="ChEBI" id="CHEBI:29108"/>
        <label>1</label>
    </ligand>
</feature>
<evidence type="ECO:0000256" key="15">
    <source>
        <dbReference type="ARBA" id="ARBA00039064"/>
    </source>
</evidence>
<dbReference type="GO" id="GO:0016607">
    <property type="term" value="C:nuclear speck"/>
    <property type="evidence" value="ECO:0007669"/>
    <property type="project" value="Ensembl"/>
</dbReference>
<dbReference type="Pfam" id="PF17771">
    <property type="entry name" value="ADAMTS_CR_2"/>
    <property type="match status" value="1"/>
</dbReference>
<dbReference type="PANTHER" id="PTHR13723">
    <property type="entry name" value="ADAMTS A DISINTEGRIN AND METALLOPROTEASE WITH THROMBOSPONDIN MOTIFS PROTEASE"/>
    <property type="match status" value="1"/>
</dbReference>
<feature type="binding site" evidence="19">
    <location>
        <position position="472"/>
    </location>
    <ligand>
        <name>Ca(2+)</name>
        <dbReference type="ChEBI" id="CHEBI:29108"/>
        <label>1</label>
    </ligand>
</feature>
<feature type="domain" description="Peptidase M12B" evidence="23">
    <location>
        <begin position="386"/>
        <end position="596"/>
    </location>
</feature>
<dbReference type="PANTHER" id="PTHR13723:SF38">
    <property type="entry name" value="A DISINTEGRIN AND METALLOPROTEINASE WITH THROMBOSPONDIN MOTIFS 4"/>
    <property type="match status" value="1"/>
</dbReference>
<evidence type="ECO:0000256" key="7">
    <source>
        <dbReference type="ARBA" id="ARBA00022801"/>
    </source>
</evidence>
<dbReference type="InterPro" id="IPR036383">
    <property type="entry name" value="TSP1_rpt_sf"/>
</dbReference>
<keyword evidence="10" id="KW-0865">Zymogen</keyword>
<dbReference type="GO" id="GO:0042742">
    <property type="term" value="P:defense response to bacterium"/>
    <property type="evidence" value="ECO:0007669"/>
    <property type="project" value="Ensembl"/>
</dbReference>
<dbReference type="InterPro" id="IPR050439">
    <property type="entry name" value="ADAMTS_ADAMTS-like"/>
</dbReference>
<comment type="subunit">
    <text evidence="14">Interacts with SRPX2.</text>
</comment>
<dbReference type="GO" id="GO:0004222">
    <property type="term" value="F:metalloendopeptidase activity"/>
    <property type="evidence" value="ECO:0007669"/>
    <property type="project" value="Ensembl"/>
</dbReference>
<dbReference type="SMART" id="SM00608">
    <property type="entry name" value="ACR"/>
    <property type="match status" value="1"/>
</dbReference>
<feature type="disulfide bond" evidence="20">
    <location>
        <begin position="461"/>
        <end position="513"/>
    </location>
</feature>
<dbReference type="GO" id="GO:0005615">
    <property type="term" value="C:extracellular space"/>
    <property type="evidence" value="ECO:0007669"/>
    <property type="project" value="Ensembl"/>
</dbReference>
<dbReference type="OMA" id="HDDDKHC"/>
<dbReference type="GeneID" id="112910058"/>
<feature type="disulfide bond" evidence="20">
    <location>
        <begin position="545"/>
        <end position="575"/>
    </location>
</feature>
<feature type="region of interest" description="Disordered" evidence="22">
    <location>
        <begin position="147"/>
        <end position="173"/>
    </location>
</feature>
<evidence type="ECO:0000256" key="2">
    <source>
        <dbReference type="ARBA" id="ARBA00022525"/>
    </source>
</evidence>
<feature type="compositionally biased region" description="Basic and acidic residues" evidence="22">
    <location>
        <begin position="18"/>
        <end position="44"/>
    </location>
</feature>
<evidence type="ECO:0000256" key="6">
    <source>
        <dbReference type="ARBA" id="ARBA00022723"/>
    </source>
</evidence>
<feature type="disulfide bond" evidence="20">
    <location>
        <begin position="617"/>
        <end position="640"/>
    </location>
</feature>
<evidence type="ECO:0000256" key="21">
    <source>
        <dbReference type="PROSITE-ProRule" id="PRU00276"/>
    </source>
</evidence>
<feature type="binding site" evidence="19">
    <location>
        <position position="389"/>
    </location>
    <ligand>
        <name>Ca(2+)</name>
        <dbReference type="ChEBI" id="CHEBI:29108"/>
        <label>1</label>
    </ligand>
</feature>
<keyword evidence="7" id="KW-0378">Hydrolase</keyword>
<dbReference type="PROSITE" id="PS50215">
    <property type="entry name" value="ADAM_MEPRO"/>
    <property type="match status" value="1"/>
</dbReference>
<evidence type="ECO:0000256" key="8">
    <source>
        <dbReference type="ARBA" id="ARBA00022833"/>
    </source>
</evidence>
<feature type="binding site" evidence="19">
    <location>
        <position position="479"/>
    </location>
    <ligand>
        <name>Ca(2+)</name>
        <dbReference type="ChEBI" id="CHEBI:29108"/>
        <label>1</label>
    </ligand>
</feature>
<accession>A0A3Q7SJN1</accession>
<dbReference type="InterPro" id="IPR041645">
    <property type="entry name" value="ADAMTS_CR_2"/>
</dbReference>
<reference key="1">
    <citation type="submission" date="2019-01" db="UniProtKB">
        <authorList>
            <consortium name="RefSeq"/>
        </authorList>
    </citation>
    <scope>IDENTIFICATION</scope>
</reference>
<evidence type="ECO:0000313" key="24">
    <source>
        <dbReference type="Proteomes" id="UP001652641"/>
    </source>
</evidence>
<feature type="compositionally biased region" description="Basic and acidic residues" evidence="22">
    <location>
        <begin position="73"/>
        <end position="95"/>
    </location>
</feature>
<dbReference type="STRING" id="9627.ENSVVUP00000021491"/>
<keyword evidence="4" id="KW-0645">Protease</keyword>
<evidence type="ECO:0000256" key="20">
    <source>
        <dbReference type="PIRSR" id="PIRSR613273-3"/>
    </source>
</evidence>
<feature type="disulfide bond" evidence="20">
    <location>
        <begin position="490"/>
        <end position="495"/>
    </location>
</feature>
<keyword evidence="24" id="KW-1185">Reference proteome</keyword>
<feature type="disulfide bond" evidence="20">
    <location>
        <begin position="635"/>
        <end position="669"/>
    </location>
</feature>
<keyword evidence="8 19" id="KW-0862">Zinc</keyword>
<comment type="caution">
    <text evidence="21">Lacks conserved residue(s) required for the propagation of feature annotation.</text>
</comment>
<evidence type="ECO:0000256" key="9">
    <source>
        <dbReference type="ARBA" id="ARBA00023049"/>
    </source>
</evidence>
<name>A0A3Q7SJN1_VULVU</name>
<keyword evidence="12" id="KW-0325">Glycoprotein</keyword>
<dbReference type="InterPro" id="IPR024079">
    <property type="entry name" value="MetalloPept_cat_dom_sf"/>
</dbReference>
<evidence type="ECO:0000256" key="18">
    <source>
        <dbReference type="PIRSR" id="PIRSR613273-1"/>
    </source>
</evidence>
<evidence type="ECO:0000256" key="17">
    <source>
        <dbReference type="ARBA" id="ARBA00043252"/>
    </source>
</evidence>
<evidence type="ECO:0000256" key="12">
    <source>
        <dbReference type="ARBA" id="ARBA00023180"/>
    </source>
</evidence>
<dbReference type="GO" id="GO:0031012">
    <property type="term" value="C:extracellular matrix"/>
    <property type="evidence" value="ECO:0007669"/>
    <property type="project" value="TreeGrafter"/>
</dbReference>
<dbReference type="GO" id="GO:0006508">
    <property type="term" value="P:proteolysis"/>
    <property type="evidence" value="ECO:0007669"/>
    <property type="project" value="UniProtKB-KW"/>
</dbReference>
<dbReference type="InterPro" id="IPR001590">
    <property type="entry name" value="Peptidase_M12B"/>
</dbReference>
<comment type="cofactor">
    <cofactor evidence="19">
        <name>Zn(2+)</name>
        <dbReference type="ChEBI" id="CHEBI:29105"/>
    </cofactor>
    <text evidence="19">Binds 1 zinc ion per subunit.</text>
</comment>
<feature type="disulfide bond" evidence="20">
    <location>
        <begin position="700"/>
        <end position="737"/>
    </location>
</feature>
<dbReference type="Gene3D" id="2.20.100.10">
    <property type="entry name" value="Thrombospondin type-1 (TSP1) repeat"/>
    <property type="match status" value="1"/>
</dbReference>
<dbReference type="InterPro" id="IPR006586">
    <property type="entry name" value="ADAM_Cys-rich"/>
</dbReference>
<dbReference type="SUPFAM" id="SSF55486">
    <property type="entry name" value="Metalloproteases ('zincins'), catalytic domain"/>
    <property type="match status" value="1"/>
</dbReference>
<evidence type="ECO:0000256" key="5">
    <source>
        <dbReference type="ARBA" id="ARBA00022685"/>
    </source>
</evidence>
<dbReference type="CTD" id="9507"/>
<evidence type="ECO:0000256" key="1">
    <source>
        <dbReference type="ARBA" id="ARBA00004498"/>
    </source>
</evidence>
<feature type="binding site" evidence="19">
    <location>
        <position position="591"/>
    </location>
    <ligand>
        <name>Ca(2+)</name>
        <dbReference type="ChEBI" id="CHEBI:29108"/>
        <label>1</label>
    </ligand>
</feature>
<feature type="disulfide bond" evidence="20">
    <location>
        <begin position="628"/>
        <end position="650"/>
    </location>
</feature>
<evidence type="ECO:0000256" key="22">
    <source>
        <dbReference type="SAM" id="MobiDB-lite"/>
    </source>
</evidence>
<dbReference type="SUPFAM" id="SSF82895">
    <property type="entry name" value="TSP-1 type 1 repeat"/>
    <property type="match status" value="1"/>
</dbReference>
<feature type="binding site" evidence="19">
    <location>
        <position position="472"/>
    </location>
    <ligand>
        <name>Ca(2+)</name>
        <dbReference type="ChEBI" id="CHEBI:29108"/>
        <label>2</label>
    </ligand>
</feature>
<organism evidence="24 25">
    <name type="scientific">Vulpes vulpes</name>
    <name type="common">Red fox</name>
    <dbReference type="NCBI Taxonomy" id="9627"/>
    <lineage>
        <taxon>Eukaryota</taxon>
        <taxon>Metazoa</taxon>
        <taxon>Chordata</taxon>
        <taxon>Craniata</taxon>
        <taxon>Vertebrata</taxon>
        <taxon>Euteleostomi</taxon>
        <taxon>Mammalia</taxon>
        <taxon>Eutheria</taxon>
        <taxon>Laurasiatheria</taxon>
        <taxon>Carnivora</taxon>
        <taxon>Caniformia</taxon>
        <taxon>Canidae</taxon>
        <taxon>Vulpes</taxon>
    </lineage>
</organism>
<dbReference type="Gene3D" id="2.60.120.830">
    <property type="match status" value="1"/>
</dbReference>
<keyword evidence="19" id="KW-0106">Calcium</keyword>
<dbReference type="InterPro" id="IPR010294">
    <property type="entry name" value="ADAMTS_spacer1"/>
</dbReference>
<feature type="disulfide bond" evidence="20">
    <location>
        <begin position="704"/>
        <end position="742"/>
    </location>
</feature>
<dbReference type="Pfam" id="PF05986">
    <property type="entry name" value="ADAMTS_spacer1"/>
    <property type="match status" value="1"/>
</dbReference>
<keyword evidence="6 19" id="KW-0479">Metal-binding</keyword>
<feature type="binding site" evidence="19 21">
    <location>
        <position position="539"/>
    </location>
    <ligand>
        <name>Zn(2+)</name>
        <dbReference type="ChEBI" id="CHEBI:29105"/>
        <note>catalytic</note>
    </ligand>
</feature>
<proteinExistence type="predicted"/>
<comment type="subcellular location">
    <subcellularLocation>
        <location evidence="1">Secreted</location>
        <location evidence="1">Extracellular space</location>
        <location evidence="1">Extracellular matrix</location>
    </subcellularLocation>
</comment>
<dbReference type="InterPro" id="IPR013273">
    <property type="entry name" value="ADAMTS/ADAMTS-like"/>
</dbReference>